<gene>
    <name evidence="9" type="ORF">FEM21_12370</name>
</gene>
<dbReference type="eggNOG" id="COG1395">
    <property type="taxonomic scope" value="Bacteria"/>
</dbReference>
<accession>A0A066WY79</accession>
<keyword evidence="10" id="KW-1185">Reference proteome</keyword>
<feature type="chain" id="PRO_5001629604" evidence="6">
    <location>
        <begin position="21"/>
        <end position="556"/>
    </location>
</feature>
<dbReference type="STRING" id="1492738.FEM21_12370"/>
<proteinExistence type="inferred from homology"/>
<dbReference type="PROSITE" id="PS51257">
    <property type="entry name" value="PROKAR_LIPOPROTEIN"/>
    <property type="match status" value="1"/>
</dbReference>
<dbReference type="PATRIC" id="fig|1492738.3.peg.1230"/>
<comment type="caution">
    <text evidence="9">The sequence shown here is derived from an EMBL/GenBank/DDBJ whole genome shotgun (WGS) entry which is preliminary data.</text>
</comment>
<evidence type="ECO:0000259" key="7">
    <source>
        <dbReference type="Pfam" id="PF07980"/>
    </source>
</evidence>
<evidence type="ECO:0000313" key="10">
    <source>
        <dbReference type="Proteomes" id="UP000027064"/>
    </source>
</evidence>
<feature type="domain" description="RagB/SusD" evidence="7">
    <location>
        <begin position="277"/>
        <end position="554"/>
    </location>
</feature>
<evidence type="ECO:0000256" key="4">
    <source>
        <dbReference type="ARBA" id="ARBA00023136"/>
    </source>
</evidence>
<dbReference type="SUPFAM" id="SSF48452">
    <property type="entry name" value="TPR-like"/>
    <property type="match status" value="1"/>
</dbReference>
<evidence type="ECO:0000256" key="1">
    <source>
        <dbReference type="ARBA" id="ARBA00004442"/>
    </source>
</evidence>
<feature type="signal peptide" evidence="6">
    <location>
        <begin position="1"/>
        <end position="20"/>
    </location>
</feature>
<organism evidence="9 10">
    <name type="scientific">Flavobacterium seoulense</name>
    <dbReference type="NCBI Taxonomy" id="1492738"/>
    <lineage>
        <taxon>Bacteria</taxon>
        <taxon>Pseudomonadati</taxon>
        <taxon>Bacteroidota</taxon>
        <taxon>Flavobacteriia</taxon>
        <taxon>Flavobacteriales</taxon>
        <taxon>Flavobacteriaceae</taxon>
        <taxon>Flavobacterium</taxon>
    </lineage>
</organism>
<dbReference type="InterPro" id="IPR012944">
    <property type="entry name" value="SusD_RagB_dom"/>
</dbReference>
<dbReference type="Gene3D" id="1.25.40.390">
    <property type="match status" value="1"/>
</dbReference>
<evidence type="ECO:0000256" key="2">
    <source>
        <dbReference type="ARBA" id="ARBA00006275"/>
    </source>
</evidence>
<evidence type="ECO:0000313" key="9">
    <source>
        <dbReference type="EMBL" id="KDN55635.1"/>
    </source>
</evidence>
<dbReference type="Pfam" id="PF14322">
    <property type="entry name" value="SusD-like_3"/>
    <property type="match status" value="1"/>
</dbReference>
<protein>
    <submittedName>
        <fullName evidence="9">Membrane protein</fullName>
    </submittedName>
</protein>
<feature type="domain" description="SusD-like N-terminal" evidence="8">
    <location>
        <begin position="106"/>
        <end position="200"/>
    </location>
</feature>
<comment type="subcellular location">
    <subcellularLocation>
        <location evidence="1">Cell outer membrane</location>
    </subcellularLocation>
</comment>
<dbReference type="GO" id="GO:0009279">
    <property type="term" value="C:cell outer membrane"/>
    <property type="evidence" value="ECO:0007669"/>
    <property type="project" value="UniProtKB-SubCell"/>
</dbReference>
<dbReference type="InterPro" id="IPR033985">
    <property type="entry name" value="SusD-like_N"/>
</dbReference>
<dbReference type="EMBL" id="JNCA01000011">
    <property type="protein sequence ID" value="KDN55635.1"/>
    <property type="molecule type" value="Genomic_DNA"/>
</dbReference>
<dbReference type="RefSeq" id="WP_035658896.1">
    <property type="nucleotide sequence ID" value="NZ_JNCA01000011.1"/>
</dbReference>
<dbReference type="Proteomes" id="UP000027064">
    <property type="component" value="Unassembled WGS sequence"/>
</dbReference>
<comment type="similarity">
    <text evidence="2">Belongs to the SusD family.</text>
</comment>
<keyword evidence="4" id="KW-0472">Membrane</keyword>
<evidence type="ECO:0000259" key="8">
    <source>
        <dbReference type="Pfam" id="PF14322"/>
    </source>
</evidence>
<name>A0A066WY79_9FLAO</name>
<evidence type="ECO:0000256" key="6">
    <source>
        <dbReference type="SAM" id="SignalP"/>
    </source>
</evidence>
<reference evidence="9 10" key="1">
    <citation type="submission" date="2014-05" db="EMBL/GenBank/DDBJ databases">
        <title>Genome Sequence of Flavobacterium sp. EM1321.</title>
        <authorList>
            <person name="Shin S.-K."/>
            <person name="Yi H."/>
        </authorList>
    </citation>
    <scope>NUCLEOTIDE SEQUENCE [LARGE SCALE GENOMIC DNA]</scope>
    <source>
        <strain evidence="9 10">EM1321</strain>
    </source>
</reference>
<dbReference type="Pfam" id="PF07980">
    <property type="entry name" value="SusD_RagB"/>
    <property type="match status" value="1"/>
</dbReference>
<evidence type="ECO:0000256" key="5">
    <source>
        <dbReference type="ARBA" id="ARBA00023237"/>
    </source>
</evidence>
<dbReference type="InterPro" id="IPR011990">
    <property type="entry name" value="TPR-like_helical_dom_sf"/>
</dbReference>
<dbReference type="AlphaFoldDB" id="A0A066WY79"/>
<keyword evidence="3 6" id="KW-0732">Signal</keyword>
<dbReference type="OrthoDB" id="5694214at2"/>
<sequence>MKKYIILPLISLLFLSVSCGKDYLEEEPLDFLGASNALVTYDDYKLSINSLYDRVRFEFYSRGDRNNMDYIYGTDLVYDGQPDVLRFTNYIAALNPVGDGNSVALFHWTNFYKIISDVNIVLDRLGDSQLTPEQKVLIEAEAKYFRAFSYRTLVYLYGGVPLVTEAVYQPKYDFVRATKEQVLAQVILDLEFASANLLTKQAARPGEIHRLVASHLLSEVYLAAGRYQDAVNAATVVIDHPSTDLMRQRFGTRMNVTPGDPYWDLFQRNNQNHASNTETIWAIQFETDVPGGSAQSGTRTGSPVYERHHAPSVRDIVLNGSRPFSWPIGDYTGGRGIGWAISTKYFSNTIWQSDWSNDIRNANHNFVREFKCTNPASPLFGQIISTENPPLGVTVPSRAFYAYQSKVTTPFDHPANLYANAANYTLKEGAGGTYTDQYMFRLAETYLLRAEAYFRLNNLSAAADDINVVRSRSNAKDVEDSNVSIDYILDERMREFGVEEKRRLTLARLGLLYDKVKAHNPYYKDILPHHNLFPIPFAEIERNREAVLKQNDGYPE</sequence>
<evidence type="ECO:0000256" key="3">
    <source>
        <dbReference type="ARBA" id="ARBA00022729"/>
    </source>
</evidence>
<keyword evidence="5" id="KW-0998">Cell outer membrane</keyword>